<protein>
    <submittedName>
        <fullName evidence="1">Uncharacterized protein</fullName>
    </submittedName>
</protein>
<comment type="caution">
    <text evidence="1">The sequence shown here is derived from an EMBL/GenBank/DDBJ whole genome shotgun (WGS) entry which is preliminary data.</text>
</comment>
<sequence length="166" mass="18806">MAVIGEPRTVGLRPHYLSQKQGKKLMGHYLYAGHLWPGHVVQLFKNQFIGCHRCLCITLTRPKELEDLVSIGADLMETSTGDPITWLGTVKCESRATGFNIYIPKQVWTPSDIIRMQAPYHTPGYIEEVRGKVSRQRYYIFNVPALTRELLVQSKLANCMKGKSDG</sequence>
<gene>
    <name evidence="1" type="ORF">LCGC14_0475970</name>
</gene>
<organism evidence="1">
    <name type="scientific">marine sediment metagenome</name>
    <dbReference type="NCBI Taxonomy" id="412755"/>
    <lineage>
        <taxon>unclassified sequences</taxon>
        <taxon>metagenomes</taxon>
        <taxon>ecological metagenomes</taxon>
    </lineage>
</organism>
<proteinExistence type="predicted"/>
<name>A0A0F9SAT2_9ZZZZ</name>
<dbReference type="AlphaFoldDB" id="A0A0F9SAT2"/>
<evidence type="ECO:0000313" key="1">
    <source>
        <dbReference type="EMBL" id="KKN66005.1"/>
    </source>
</evidence>
<reference evidence="1" key="1">
    <citation type="journal article" date="2015" name="Nature">
        <title>Complex archaea that bridge the gap between prokaryotes and eukaryotes.</title>
        <authorList>
            <person name="Spang A."/>
            <person name="Saw J.H."/>
            <person name="Jorgensen S.L."/>
            <person name="Zaremba-Niedzwiedzka K."/>
            <person name="Martijn J."/>
            <person name="Lind A.E."/>
            <person name="van Eijk R."/>
            <person name="Schleper C."/>
            <person name="Guy L."/>
            <person name="Ettema T.J."/>
        </authorList>
    </citation>
    <scope>NUCLEOTIDE SEQUENCE</scope>
</reference>
<accession>A0A0F9SAT2</accession>
<dbReference type="EMBL" id="LAZR01000512">
    <property type="protein sequence ID" value="KKN66005.1"/>
    <property type="molecule type" value="Genomic_DNA"/>
</dbReference>